<gene>
    <name evidence="1" type="ORF">ANN_16796</name>
</gene>
<comment type="caution">
    <text evidence="1">The sequence shown here is derived from an EMBL/GenBank/DDBJ whole genome shotgun (WGS) entry which is preliminary data.</text>
</comment>
<protein>
    <submittedName>
        <fullName evidence="1">Uncharacterized protein</fullName>
    </submittedName>
</protein>
<proteinExistence type="predicted"/>
<reference evidence="1 2" key="1">
    <citation type="journal article" date="2022" name="Allergy">
        <title>Genome assembly and annotation of Periplaneta americana reveal a comprehensive cockroach allergen profile.</title>
        <authorList>
            <person name="Wang L."/>
            <person name="Xiong Q."/>
            <person name="Saelim N."/>
            <person name="Wang L."/>
            <person name="Nong W."/>
            <person name="Wan A.T."/>
            <person name="Shi M."/>
            <person name="Liu X."/>
            <person name="Cao Q."/>
            <person name="Hui J.H.L."/>
            <person name="Sookrung N."/>
            <person name="Leung T.F."/>
            <person name="Tungtrongchitr A."/>
            <person name="Tsui S.K.W."/>
        </authorList>
    </citation>
    <scope>NUCLEOTIDE SEQUENCE [LARGE SCALE GENOMIC DNA]</scope>
    <source>
        <strain evidence="1">PWHHKU_190912</strain>
    </source>
</reference>
<evidence type="ECO:0000313" key="1">
    <source>
        <dbReference type="EMBL" id="KAJ4436665.1"/>
    </source>
</evidence>
<dbReference type="Proteomes" id="UP001148838">
    <property type="component" value="Unassembled WGS sequence"/>
</dbReference>
<name>A0ABQ8STA1_PERAM</name>
<keyword evidence="2" id="KW-1185">Reference proteome</keyword>
<evidence type="ECO:0000313" key="2">
    <source>
        <dbReference type="Proteomes" id="UP001148838"/>
    </source>
</evidence>
<accession>A0ABQ8STA1</accession>
<sequence length="192" mass="22238">MSKPRECEPFTFKLSMTEAFRGECNELSEVLVGQQYRYDFDHCVNELLVNGSQFQQFSRRNLLRVVNRFPKASFFPLKLYAYKVQLMQRLEPDDKPKRVEFVNTMLDRLGADSDFGRWIGKVHYTGEALRNATEPVRCGFDLNEAAKKFGVLKATLASRNKYPVEGKMFFGPRPVLGEAICNNIREMTHTCF</sequence>
<organism evidence="1 2">
    <name type="scientific">Periplaneta americana</name>
    <name type="common">American cockroach</name>
    <name type="synonym">Blatta americana</name>
    <dbReference type="NCBI Taxonomy" id="6978"/>
    <lineage>
        <taxon>Eukaryota</taxon>
        <taxon>Metazoa</taxon>
        <taxon>Ecdysozoa</taxon>
        <taxon>Arthropoda</taxon>
        <taxon>Hexapoda</taxon>
        <taxon>Insecta</taxon>
        <taxon>Pterygota</taxon>
        <taxon>Neoptera</taxon>
        <taxon>Polyneoptera</taxon>
        <taxon>Dictyoptera</taxon>
        <taxon>Blattodea</taxon>
        <taxon>Blattoidea</taxon>
        <taxon>Blattidae</taxon>
        <taxon>Blattinae</taxon>
        <taxon>Periplaneta</taxon>
    </lineage>
</organism>
<dbReference type="EMBL" id="JAJSOF020000021">
    <property type="protein sequence ID" value="KAJ4436665.1"/>
    <property type="molecule type" value="Genomic_DNA"/>
</dbReference>